<organism evidence="20">
    <name type="scientific">Prodiamesa olivacea</name>
    <dbReference type="NCBI Taxonomy" id="288840"/>
    <lineage>
        <taxon>Eukaryota</taxon>
        <taxon>Metazoa</taxon>
        <taxon>Ecdysozoa</taxon>
        <taxon>Arthropoda</taxon>
        <taxon>Hexapoda</taxon>
        <taxon>Insecta</taxon>
        <taxon>Pterygota</taxon>
        <taxon>Neoptera</taxon>
        <taxon>Endopterygota</taxon>
        <taxon>Diptera</taxon>
        <taxon>Nematocera</taxon>
        <taxon>Chironomoidea</taxon>
        <taxon>Chironomidae</taxon>
        <taxon>Prodiamesinae</taxon>
        <taxon>Prodiamesa</taxon>
    </lineage>
</organism>
<feature type="transmembrane region" description="Helical" evidence="17">
    <location>
        <begin position="216"/>
        <end position="240"/>
    </location>
</feature>
<geneLocation type="mitochondrion" evidence="20"/>
<dbReference type="InterPro" id="IPR001750">
    <property type="entry name" value="ND/Mrp_TM"/>
</dbReference>
<evidence type="ECO:0000256" key="3">
    <source>
        <dbReference type="ARBA" id="ARBA00009025"/>
    </source>
</evidence>
<feature type="transmembrane region" description="Helical" evidence="17">
    <location>
        <begin position="110"/>
        <end position="131"/>
    </location>
</feature>
<evidence type="ECO:0000256" key="13">
    <source>
        <dbReference type="ARBA" id="ARBA00023075"/>
    </source>
</evidence>
<dbReference type="RefSeq" id="YP_010249770.1">
    <property type="nucleotide sequence ID" value="NC_060344.1"/>
</dbReference>
<keyword evidence="10 17" id="KW-0249">Electron transport</keyword>
<evidence type="ECO:0000256" key="12">
    <source>
        <dbReference type="ARBA" id="ARBA00023027"/>
    </source>
</evidence>
<dbReference type="GeneID" id="70589718"/>
<comment type="similarity">
    <text evidence="3 17">Belongs to the complex I subunit 4 family.</text>
</comment>
<dbReference type="GO" id="GO:0048039">
    <property type="term" value="F:ubiquinone binding"/>
    <property type="evidence" value="ECO:0007669"/>
    <property type="project" value="TreeGrafter"/>
</dbReference>
<evidence type="ECO:0000256" key="4">
    <source>
        <dbReference type="ARBA" id="ARBA00012944"/>
    </source>
</evidence>
<evidence type="ECO:0000256" key="7">
    <source>
        <dbReference type="ARBA" id="ARBA00022660"/>
    </source>
</evidence>
<feature type="transmembrane region" description="Helical" evidence="17">
    <location>
        <begin position="301"/>
        <end position="323"/>
    </location>
</feature>
<proteinExistence type="inferred from homology"/>
<feature type="transmembrane region" description="Helical" evidence="17">
    <location>
        <begin position="419"/>
        <end position="437"/>
    </location>
</feature>
<dbReference type="GO" id="GO:0015990">
    <property type="term" value="P:electron transport coupled proton transport"/>
    <property type="evidence" value="ECO:0007669"/>
    <property type="project" value="TreeGrafter"/>
</dbReference>
<keyword evidence="15 17" id="KW-0472">Membrane</keyword>
<evidence type="ECO:0000256" key="17">
    <source>
        <dbReference type="RuleBase" id="RU003297"/>
    </source>
</evidence>
<evidence type="ECO:0000259" key="19">
    <source>
        <dbReference type="Pfam" id="PF01059"/>
    </source>
</evidence>
<comment type="subcellular location">
    <subcellularLocation>
        <location evidence="2 17">Mitochondrion membrane</location>
        <topology evidence="2 17">Multi-pass membrane protein</topology>
    </subcellularLocation>
</comment>
<dbReference type="CTD" id="4538"/>
<feature type="transmembrane region" description="Helical" evidence="17">
    <location>
        <begin position="182"/>
        <end position="204"/>
    </location>
</feature>
<feature type="transmembrane region" description="Helical" evidence="17">
    <location>
        <begin position="21"/>
        <end position="42"/>
    </location>
</feature>
<comment type="function">
    <text evidence="17">Core subunit of the mitochondrial membrane respiratory chain NADH dehydrogenase (Complex I) which catalyzes electron transfer from NADH through the respiratory chain, using ubiquinone as an electron acceptor. Essential for the catalytic activity and assembly of complex I.</text>
</comment>
<keyword evidence="7 17" id="KW-0679">Respiratory chain</keyword>
<evidence type="ECO:0000256" key="9">
    <source>
        <dbReference type="ARBA" id="ARBA00022967"/>
    </source>
</evidence>
<gene>
    <name evidence="20" type="primary">ND4</name>
</gene>
<keyword evidence="13 17" id="KW-0830">Ubiquinone</keyword>
<evidence type="ECO:0000256" key="10">
    <source>
        <dbReference type="ARBA" id="ARBA00022982"/>
    </source>
</evidence>
<dbReference type="InterPro" id="IPR003918">
    <property type="entry name" value="NADH_UbQ_OxRdtase"/>
</dbReference>
<evidence type="ECO:0000256" key="16">
    <source>
        <dbReference type="ARBA" id="ARBA00049551"/>
    </source>
</evidence>
<evidence type="ECO:0000259" key="18">
    <source>
        <dbReference type="Pfam" id="PF00361"/>
    </source>
</evidence>
<dbReference type="EMBL" id="MW373525">
    <property type="protein sequence ID" value="QTT60901.1"/>
    <property type="molecule type" value="Genomic_DNA"/>
</dbReference>
<evidence type="ECO:0000256" key="2">
    <source>
        <dbReference type="ARBA" id="ARBA00004225"/>
    </source>
</evidence>
<evidence type="ECO:0000256" key="8">
    <source>
        <dbReference type="ARBA" id="ARBA00022692"/>
    </source>
</evidence>
<dbReference type="GO" id="GO:0031966">
    <property type="term" value="C:mitochondrial membrane"/>
    <property type="evidence" value="ECO:0007669"/>
    <property type="project" value="UniProtKB-SubCell"/>
</dbReference>
<comment type="function">
    <text evidence="1">Core subunit of the mitochondrial membrane respiratory chain NADH dehydrogenase (Complex I) that is believed to belong to the minimal assembly required for catalysis. Complex I functions in the transfer of electrons from NADH to the respiratory chain. The immediate electron acceptor for the enzyme is believed to be ubiquinone.</text>
</comment>
<reference evidence="20" key="1">
    <citation type="submission" date="2020-12" db="EMBL/GenBank/DDBJ databases">
        <authorList>
            <person name="Lin X.-L."/>
        </authorList>
    </citation>
    <scope>NUCLEOTIDE SEQUENCE</scope>
</reference>
<dbReference type="PANTHER" id="PTHR43507">
    <property type="entry name" value="NADH-UBIQUINONE OXIDOREDUCTASE CHAIN 4"/>
    <property type="match status" value="1"/>
</dbReference>
<feature type="transmembrane region" description="Helical" evidence="17">
    <location>
        <begin position="48"/>
        <end position="73"/>
    </location>
</feature>
<keyword evidence="11 17" id="KW-1133">Transmembrane helix</keyword>
<keyword evidence="14 17" id="KW-0496">Mitochondrion</keyword>
<dbReference type="InterPro" id="IPR000260">
    <property type="entry name" value="NADH4_N"/>
</dbReference>
<feature type="transmembrane region" description="Helical" evidence="17">
    <location>
        <begin position="335"/>
        <end position="356"/>
    </location>
</feature>
<feature type="transmembrane region" description="Helical" evidence="17">
    <location>
        <begin position="272"/>
        <end position="295"/>
    </location>
</feature>
<dbReference type="EC" id="7.1.1.2" evidence="4 17"/>
<feature type="transmembrane region" description="Helical" evidence="17">
    <location>
        <begin position="376"/>
        <end position="399"/>
    </location>
</feature>
<dbReference type="PRINTS" id="PR01437">
    <property type="entry name" value="NUOXDRDTASE4"/>
</dbReference>
<feature type="domain" description="NADH:quinone oxidoreductase/Mrp antiporter transmembrane" evidence="18">
    <location>
        <begin position="107"/>
        <end position="390"/>
    </location>
</feature>
<dbReference type="Pfam" id="PF01059">
    <property type="entry name" value="Oxidored_q5_N"/>
    <property type="match status" value="1"/>
</dbReference>
<evidence type="ECO:0000256" key="6">
    <source>
        <dbReference type="ARBA" id="ARBA00022448"/>
    </source>
</evidence>
<evidence type="ECO:0000256" key="11">
    <source>
        <dbReference type="ARBA" id="ARBA00022989"/>
    </source>
</evidence>
<feature type="transmembrane region" description="Helical" evidence="17">
    <location>
        <begin position="143"/>
        <end position="162"/>
    </location>
</feature>
<feature type="domain" description="NADH:ubiquinone oxidoreductase chain 4 N-terminal" evidence="19">
    <location>
        <begin position="1"/>
        <end position="103"/>
    </location>
</feature>
<dbReference type="GO" id="GO:0042773">
    <property type="term" value="P:ATP synthesis coupled electron transport"/>
    <property type="evidence" value="ECO:0007669"/>
    <property type="project" value="InterPro"/>
</dbReference>
<evidence type="ECO:0000313" key="20">
    <source>
        <dbReference type="EMBL" id="QTT60901.1"/>
    </source>
</evidence>
<dbReference type="GO" id="GO:0003954">
    <property type="term" value="F:NADH dehydrogenase activity"/>
    <property type="evidence" value="ECO:0007669"/>
    <property type="project" value="TreeGrafter"/>
</dbReference>
<comment type="catalytic activity">
    <reaction evidence="16 17">
        <text>a ubiquinone + NADH + 5 H(+)(in) = a ubiquinol + NAD(+) + 4 H(+)(out)</text>
        <dbReference type="Rhea" id="RHEA:29091"/>
        <dbReference type="Rhea" id="RHEA-COMP:9565"/>
        <dbReference type="Rhea" id="RHEA-COMP:9566"/>
        <dbReference type="ChEBI" id="CHEBI:15378"/>
        <dbReference type="ChEBI" id="CHEBI:16389"/>
        <dbReference type="ChEBI" id="CHEBI:17976"/>
        <dbReference type="ChEBI" id="CHEBI:57540"/>
        <dbReference type="ChEBI" id="CHEBI:57945"/>
        <dbReference type="EC" id="7.1.1.2"/>
    </reaction>
</comment>
<keyword evidence="6 17" id="KW-0813">Transport</keyword>
<evidence type="ECO:0000256" key="14">
    <source>
        <dbReference type="ARBA" id="ARBA00023128"/>
    </source>
</evidence>
<accession>A0A8A9WP62</accession>
<dbReference type="PANTHER" id="PTHR43507:SF20">
    <property type="entry name" value="NADH-UBIQUINONE OXIDOREDUCTASE CHAIN 4"/>
    <property type="match status" value="1"/>
</dbReference>
<dbReference type="AlphaFoldDB" id="A0A8A9WP62"/>
<protein>
    <recommendedName>
        <fullName evidence="5 17">NADH-ubiquinone oxidoreductase chain 4</fullName>
        <ecNumber evidence="4 17">7.1.1.2</ecNumber>
    </recommendedName>
</protein>
<keyword evidence="12 17" id="KW-0520">NAD</keyword>
<feature type="transmembrane region" description="Helical" evidence="17">
    <location>
        <begin position="246"/>
        <end position="265"/>
    </location>
</feature>
<evidence type="ECO:0000256" key="1">
    <source>
        <dbReference type="ARBA" id="ARBA00003257"/>
    </source>
</evidence>
<sequence>MLKFFFMMLVMMPMCFNKKMYWTVQNLLFFMSFLFIFFNYFSNYWMNISYFLGSDIISFGLILLSIWICALMLLSSEGVYRNNNYYSFFLFVIMFLLLMLYLTFSTSDLFLFYLFFESSLIPTLFLILGWGYQPERLQAGMYLLFYTLLASLPLLIAIFYLFNFSNTMNMFVLSSYSVYFSMFYLAMIFAFLVKMPMFLVHLWLPKAHVEAPVAGSMILAGILLKLGGYGLVRVFSFLVFQGLSFNYWWITISLVGGVLISLVCLRQTDLKALIAYSSVAHMGIVLGGLLTMTYWGMSGAYTLMVAHGLCSSGLFCLANMSYERLGSRSLLINKGLLNFMPSLALWWFLLCSSNMAAPPTLNLLGEISLLNSIVSWSWLSMISLALLSFFSASYTLYLYSYSQHGKLFSGMFSFSTGYVREYMILFLHWFPLNLLILKSETCMLWL</sequence>
<keyword evidence="8 17" id="KW-0812">Transmembrane</keyword>
<dbReference type="Pfam" id="PF00361">
    <property type="entry name" value="Proton_antipo_M"/>
    <property type="match status" value="1"/>
</dbReference>
<dbReference type="GO" id="GO:0008137">
    <property type="term" value="F:NADH dehydrogenase (ubiquinone) activity"/>
    <property type="evidence" value="ECO:0007669"/>
    <property type="project" value="UniProtKB-UniRule"/>
</dbReference>
<evidence type="ECO:0000256" key="15">
    <source>
        <dbReference type="ARBA" id="ARBA00023136"/>
    </source>
</evidence>
<evidence type="ECO:0000256" key="5">
    <source>
        <dbReference type="ARBA" id="ARBA00021006"/>
    </source>
</evidence>
<name>A0A8A9WP62_9DIPT</name>
<keyword evidence="9" id="KW-1278">Translocase</keyword>
<feature type="transmembrane region" description="Helical" evidence="17">
    <location>
        <begin position="85"/>
        <end position="104"/>
    </location>
</feature>